<dbReference type="Proteomes" id="UP000226192">
    <property type="component" value="Unassembled WGS sequence"/>
</dbReference>
<keyword evidence="1" id="KW-0175">Coiled coil</keyword>
<evidence type="ECO:0000256" key="2">
    <source>
        <dbReference type="SAM" id="MobiDB-lite"/>
    </source>
</evidence>
<feature type="region of interest" description="Disordered" evidence="2">
    <location>
        <begin position="1"/>
        <end position="21"/>
    </location>
</feature>
<accession>A0A2C5XRT0</accession>
<sequence>MAQLVAGQPPVDMADTPMEAPPGPEQWIAQVTAEVRNTLNQEYARKMEQLEKEFIAARNKMQTEATAQVEKARAEVLMTAATGAPSPQDFFRAVGQDPFSRAELTRAIGHSGNPDNLPLRNGPQPEATNMLPCLKKFKVKDKEMHEELGRFLDGPPVESSGLSDHSLIRSHGLVGLVWAALADVIRRLQEERCLLGGVTYRGQCGLASQRNLHYSCGP</sequence>
<protein>
    <submittedName>
        <fullName evidence="3">Uncharacterized protein</fullName>
    </submittedName>
</protein>
<dbReference type="EMBL" id="NJET01000234">
    <property type="protein sequence ID" value="PHH59157.1"/>
    <property type="molecule type" value="Genomic_DNA"/>
</dbReference>
<evidence type="ECO:0000313" key="3">
    <source>
        <dbReference type="EMBL" id="PHH59157.1"/>
    </source>
</evidence>
<evidence type="ECO:0000256" key="1">
    <source>
        <dbReference type="SAM" id="Coils"/>
    </source>
</evidence>
<dbReference type="OrthoDB" id="4646997at2759"/>
<comment type="caution">
    <text evidence="3">The sequence shown here is derived from an EMBL/GenBank/DDBJ whole genome shotgun (WGS) entry which is preliminary data.</text>
</comment>
<gene>
    <name evidence="3" type="ORF">CDD81_3688</name>
</gene>
<dbReference type="AlphaFoldDB" id="A0A2C5XRT0"/>
<organism evidence="3 4">
    <name type="scientific">Ophiocordyceps australis</name>
    <dbReference type="NCBI Taxonomy" id="1399860"/>
    <lineage>
        <taxon>Eukaryota</taxon>
        <taxon>Fungi</taxon>
        <taxon>Dikarya</taxon>
        <taxon>Ascomycota</taxon>
        <taxon>Pezizomycotina</taxon>
        <taxon>Sordariomycetes</taxon>
        <taxon>Hypocreomycetidae</taxon>
        <taxon>Hypocreales</taxon>
        <taxon>Ophiocordycipitaceae</taxon>
        <taxon>Ophiocordyceps</taxon>
    </lineage>
</organism>
<feature type="coiled-coil region" evidence="1">
    <location>
        <begin position="33"/>
        <end position="67"/>
    </location>
</feature>
<name>A0A2C5XRT0_9HYPO</name>
<proteinExistence type="predicted"/>
<evidence type="ECO:0000313" key="4">
    <source>
        <dbReference type="Proteomes" id="UP000226192"/>
    </source>
</evidence>
<reference evidence="3 4" key="1">
    <citation type="submission" date="2017-06" db="EMBL/GenBank/DDBJ databases">
        <title>Ant-infecting Ophiocordyceps genomes reveal a high diversity of potential behavioral manipulation genes and a possible major role for enterotoxins.</title>
        <authorList>
            <person name="De Bekker C."/>
            <person name="Evans H.C."/>
            <person name="Brachmann A."/>
            <person name="Hughes D.P."/>
        </authorList>
    </citation>
    <scope>NUCLEOTIDE SEQUENCE [LARGE SCALE GENOMIC DNA]</scope>
    <source>
        <strain evidence="3 4">Map64</strain>
    </source>
</reference>
<keyword evidence="4" id="KW-1185">Reference proteome</keyword>